<name>A0A1H3TGT6_9BURK</name>
<gene>
    <name evidence="2" type="ORF">SAMN05421547_12873</name>
</gene>
<accession>A0A1H3TGT6</accession>
<dbReference type="AlphaFoldDB" id="A0A1H3TGT6"/>
<evidence type="ECO:0000313" key="3">
    <source>
        <dbReference type="Proteomes" id="UP000183417"/>
    </source>
</evidence>
<dbReference type="Pfam" id="PF13392">
    <property type="entry name" value="HNH_3"/>
    <property type="match status" value="1"/>
</dbReference>
<dbReference type="InterPro" id="IPR003615">
    <property type="entry name" value="HNH_nuc"/>
</dbReference>
<keyword evidence="2" id="KW-0255">Endonuclease</keyword>
<proteinExistence type="predicted"/>
<sequence>MSKNTPWRAEDDAYLRAHYPTQPTTAVAAHLQRTARHVQQRAYDLGVKKAPGAKTLRTGRWTHLDDLLQLLYADMSNEDLAELLGMPTQDIATRASRLGLHKTPAVLAQTYSISMLRQGRRQGQFTAGFKPWNKGLHGYSVELGRSHFKAGNRPPTWVPVGTERWTTPPRALPHAARYLKRKVAEPNHWALVHRIVWEQHHGPIPEGHAVIFHDGDTSNFDINNLRCISRAELSRSNGAAVPVDLLPVWELTRQLDHEIKEIEKAEHDHHRNRHPAHAT</sequence>
<keyword evidence="2" id="KW-0378">Hydrolase</keyword>
<dbReference type="Gene3D" id="3.90.75.20">
    <property type="match status" value="1"/>
</dbReference>
<dbReference type="RefSeq" id="WP_074923556.1">
    <property type="nucleotide sequence ID" value="NZ_CP141274.1"/>
</dbReference>
<dbReference type="EMBL" id="FNPE01000028">
    <property type="protein sequence ID" value="SDZ49446.1"/>
    <property type="molecule type" value="Genomic_DNA"/>
</dbReference>
<keyword evidence="2" id="KW-0540">Nuclease</keyword>
<dbReference type="SUPFAM" id="SSF54060">
    <property type="entry name" value="His-Me finger endonucleases"/>
    <property type="match status" value="1"/>
</dbReference>
<dbReference type="GeneID" id="94693421"/>
<evidence type="ECO:0000259" key="1">
    <source>
        <dbReference type="Pfam" id="PF13392"/>
    </source>
</evidence>
<protein>
    <submittedName>
        <fullName evidence="2">HNH endonuclease</fullName>
    </submittedName>
</protein>
<dbReference type="Proteomes" id="UP000183417">
    <property type="component" value="Unassembled WGS sequence"/>
</dbReference>
<feature type="domain" description="HNH nuclease" evidence="1">
    <location>
        <begin position="191"/>
        <end position="235"/>
    </location>
</feature>
<dbReference type="GO" id="GO:0004519">
    <property type="term" value="F:endonuclease activity"/>
    <property type="evidence" value="ECO:0007669"/>
    <property type="project" value="UniProtKB-KW"/>
</dbReference>
<organism evidence="2 3">
    <name type="scientific">Delftia lacustris</name>
    <dbReference type="NCBI Taxonomy" id="558537"/>
    <lineage>
        <taxon>Bacteria</taxon>
        <taxon>Pseudomonadati</taxon>
        <taxon>Pseudomonadota</taxon>
        <taxon>Betaproteobacteria</taxon>
        <taxon>Burkholderiales</taxon>
        <taxon>Comamonadaceae</taxon>
        <taxon>Delftia</taxon>
    </lineage>
</organism>
<dbReference type="InterPro" id="IPR044925">
    <property type="entry name" value="His-Me_finger_sf"/>
</dbReference>
<evidence type="ECO:0000313" key="2">
    <source>
        <dbReference type="EMBL" id="SDZ49446.1"/>
    </source>
</evidence>
<reference evidence="2 3" key="1">
    <citation type="submission" date="2016-10" db="EMBL/GenBank/DDBJ databases">
        <authorList>
            <person name="de Groot N.N."/>
        </authorList>
    </citation>
    <scope>NUCLEOTIDE SEQUENCE [LARGE SCALE GENOMIC DNA]</scope>
    <source>
        <strain evidence="2 3">LMG 24775</strain>
    </source>
</reference>